<dbReference type="AlphaFoldDB" id="I3T9S5"/>
<dbReference type="EMBL" id="BT149473">
    <property type="protein sequence ID" value="AFK49267.1"/>
    <property type="molecule type" value="mRNA"/>
</dbReference>
<accession>I3T9S5</accession>
<sequence length="129" mass="15455">MKSRDREEDEENFKHREAIRDLREKYMSKVALLRATHAKKWDEFLQLDARRCQQQAIQHMPPSGYRGYKQQNFSEYDGSTANPPYAGTNFPMEPKNRFSDTMETYPTRSHDNFGEFQRRGDFAKAYNRY</sequence>
<name>I3T9S5_LOTJA</name>
<organism evidence="2">
    <name type="scientific">Lotus japonicus</name>
    <name type="common">Lotus corniculatus var. japonicus</name>
    <dbReference type="NCBI Taxonomy" id="34305"/>
    <lineage>
        <taxon>Eukaryota</taxon>
        <taxon>Viridiplantae</taxon>
        <taxon>Streptophyta</taxon>
        <taxon>Embryophyta</taxon>
        <taxon>Tracheophyta</taxon>
        <taxon>Spermatophyta</taxon>
        <taxon>Magnoliopsida</taxon>
        <taxon>eudicotyledons</taxon>
        <taxon>Gunneridae</taxon>
        <taxon>Pentapetalae</taxon>
        <taxon>rosids</taxon>
        <taxon>fabids</taxon>
        <taxon>Fabales</taxon>
        <taxon>Fabaceae</taxon>
        <taxon>Papilionoideae</taxon>
        <taxon>50 kb inversion clade</taxon>
        <taxon>NPAAA clade</taxon>
        <taxon>Hologalegina</taxon>
        <taxon>robinioid clade</taxon>
        <taxon>Loteae</taxon>
        <taxon>Lotus</taxon>
    </lineage>
</organism>
<evidence type="ECO:0000313" key="2">
    <source>
        <dbReference type="EMBL" id="AFK49267.1"/>
    </source>
</evidence>
<evidence type="ECO:0000256" key="1">
    <source>
        <dbReference type="SAM" id="MobiDB-lite"/>
    </source>
</evidence>
<feature type="region of interest" description="Disordered" evidence="1">
    <location>
        <begin position="60"/>
        <end position="113"/>
    </location>
</feature>
<dbReference type="PANTHER" id="PTHR34210">
    <property type="entry name" value="OS01G0252900 PROTEIN"/>
    <property type="match status" value="1"/>
</dbReference>
<protein>
    <submittedName>
        <fullName evidence="2">Uncharacterized protein</fullName>
    </submittedName>
</protein>
<reference evidence="2" key="1">
    <citation type="submission" date="2012-05" db="EMBL/GenBank/DDBJ databases">
        <authorList>
            <person name="Krishnakumar V."/>
            <person name="Cheung F."/>
            <person name="Xiao Y."/>
            <person name="Chan A."/>
            <person name="Moskal W.A."/>
            <person name="Town C.D."/>
        </authorList>
    </citation>
    <scope>NUCLEOTIDE SEQUENCE</scope>
</reference>
<proteinExistence type="evidence at transcript level"/>
<dbReference type="PANTHER" id="PTHR34210:SF3">
    <property type="entry name" value="CCHC-TYPE DOMAIN-CONTAINING PROTEIN"/>
    <property type="match status" value="1"/>
</dbReference>
<feature type="compositionally biased region" description="Polar residues" evidence="1">
    <location>
        <begin position="69"/>
        <end position="82"/>
    </location>
</feature>